<accession>A0A6J5MS43</accession>
<protein>
    <submittedName>
        <fullName evidence="1">Uncharacterized protein</fullName>
    </submittedName>
</protein>
<reference evidence="1" key="1">
    <citation type="submission" date="2020-04" db="EMBL/GenBank/DDBJ databases">
        <authorList>
            <person name="Chiriac C."/>
            <person name="Salcher M."/>
            <person name="Ghai R."/>
            <person name="Kavagutti S V."/>
        </authorList>
    </citation>
    <scope>NUCLEOTIDE SEQUENCE</scope>
</reference>
<dbReference type="EMBL" id="LR796524">
    <property type="protein sequence ID" value="CAB4149588.1"/>
    <property type="molecule type" value="Genomic_DNA"/>
</dbReference>
<evidence type="ECO:0000313" key="1">
    <source>
        <dbReference type="EMBL" id="CAB4149588.1"/>
    </source>
</evidence>
<gene>
    <name evidence="1" type="ORF">UFOVP557_10</name>
</gene>
<sequence>MICGDSSTAERLSFQMVNGGAIPTSPLQFTIEVIDVHTACRLNALWHSRLPIIEWSNVVRNKHSICFGARFNGDLYAVAIWSSPVAANRMKNGREALELRRFAIAPDAPKNTGSRMLSVMRSIIKSRMPDVSWFVSYQDTEVHAGTIYKASGWKLIGESLGVSWSNKNRVRNKEQSMATKARWELQIRPTLNQTDKTKAVAIDELFAMSSI</sequence>
<dbReference type="InterPro" id="IPR057895">
    <property type="entry name" value="Mom"/>
</dbReference>
<dbReference type="Pfam" id="PF25680">
    <property type="entry name" value="Mom"/>
    <property type="match status" value="1"/>
</dbReference>
<name>A0A6J5MS43_9CAUD</name>
<organism evidence="1">
    <name type="scientific">uncultured Caudovirales phage</name>
    <dbReference type="NCBI Taxonomy" id="2100421"/>
    <lineage>
        <taxon>Viruses</taxon>
        <taxon>Duplodnaviria</taxon>
        <taxon>Heunggongvirae</taxon>
        <taxon>Uroviricota</taxon>
        <taxon>Caudoviricetes</taxon>
        <taxon>Peduoviridae</taxon>
        <taxon>Maltschvirus</taxon>
        <taxon>Maltschvirus maltsch</taxon>
    </lineage>
</organism>
<proteinExistence type="predicted"/>